<dbReference type="Pfam" id="PF11707">
    <property type="entry name" value="Npa1"/>
    <property type="match status" value="1"/>
</dbReference>
<dbReference type="InterPro" id="IPR021714">
    <property type="entry name" value="URB1_N"/>
</dbReference>
<evidence type="ECO:0000313" key="2">
    <source>
        <dbReference type="WBParaSite" id="ECPE_0001513101-mRNA-1"/>
    </source>
</evidence>
<sequence length="415" mass="46473">LEAGDLEDDYVQSALSSTNILGILTYLDSGAARKSSELTTVFKALYMIILIGSREKWDELTAVVHGLAEGVLEDLRFASCIRGLRHNQGAETNKAVLRLLAVIATLNTNLARGLLRALPFSGQEMIQCSRRRNTTDSQDVRSCFLNLIAAFVFSGNDLVVREAIEKRSKLSRITDLSVLAPFNLAINESYIDKYANVMLILEMLSKIVENRTISKTQKVRLFDRNSLKQLLYLYTWRGEALTLQDLAGRDDGDVDTDQLDCIRQKLHQMLTLLTTSTRLGLVFSGRNRDWQSPANDLIFHALISPPMCSAYTDPLRLELIYSALFSCPDILAPYLDHTAPLLYPRANSSNWARLMNLICGIYDLCRVNLIKWAVMAVERYTTPQQAAQMIVDCSFLSPKMIEPLSAALLVSLLPS</sequence>
<dbReference type="WBParaSite" id="ECPE_0001513101-mRNA-1">
    <property type="protein sequence ID" value="ECPE_0001513101-mRNA-1"/>
    <property type="gene ID" value="ECPE_0001513101"/>
</dbReference>
<dbReference type="PANTHER" id="PTHR13500">
    <property type="entry name" value="NUCLEOLAR PRERIBOSOMAL-ASSOCIATED PROTEIN 1"/>
    <property type="match status" value="1"/>
</dbReference>
<dbReference type="GO" id="GO:0000463">
    <property type="term" value="P:maturation of LSU-rRNA from tricistronic rRNA transcript (SSU-rRNA, 5.8S rRNA, LSU-rRNA)"/>
    <property type="evidence" value="ECO:0007669"/>
    <property type="project" value="TreeGrafter"/>
</dbReference>
<dbReference type="GO" id="GO:0005730">
    <property type="term" value="C:nucleolus"/>
    <property type="evidence" value="ECO:0007669"/>
    <property type="project" value="TreeGrafter"/>
</dbReference>
<name>A0A183B7A6_9TREM</name>
<dbReference type="InterPro" id="IPR039844">
    <property type="entry name" value="URB1"/>
</dbReference>
<feature type="domain" description="URB1 N-terminal" evidence="1">
    <location>
        <begin position="29"/>
        <end position="349"/>
    </location>
</feature>
<dbReference type="PANTHER" id="PTHR13500:SF0">
    <property type="entry name" value="NUCLEOLAR PRE-RIBOSOMAL-ASSOCIATED PROTEIN 1"/>
    <property type="match status" value="1"/>
</dbReference>
<reference evidence="2" key="1">
    <citation type="submission" date="2016-06" db="UniProtKB">
        <authorList>
            <consortium name="WormBaseParasite"/>
        </authorList>
    </citation>
    <scope>IDENTIFICATION</scope>
</reference>
<protein>
    <submittedName>
        <fullName evidence="2">Npa1 domain-containing protein</fullName>
    </submittedName>
</protein>
<organism evidence="2">
    <name type="scientific">Echinostoma caproni</name>
    <dbReference type="NCBI Taxonomy" id="27848"/>
    <lineage>
        <taxon>Eukaryota</taxon>
        <taxon>Metazoa</taxon>
        <taxon>Spiralia</taxon>
        <taxon>Lophotrochozoa</taxon>
        <taxon>Platyhelminthes</taxon>
        <taxon>Trematoda</taxon>
        <taxon>Digenea</taxon>
        <taxon>Plagiorchiida</taxon>
        <taxon>Echinostomata</taxon>
        <taxon>Echinostomatoidea</taxon>
        <taxon>Echinostomatidae</taxon>
        <taxon>Echinostoma</taxon>
    </lineage>
</organism>
<accession>A0A183B7A6</accession>
<proteinExistence type="predicted"/>
<dbReference type="AlphaFoldDB" id="A0A183B7A6"/>
<evidence type="ECO:0000259" key="1">
    <source>
        <dbReference type="Pfam" id="PF11707"/>
    </source>
</evidence>
<dbReference type="GO" id="GO:0000466">
    <property type="term" value="P:maturation of 5.8S rRNA from tricistronic rRNA transcript (SSU-rRNA, 5.8S rRNA, LSU-rRNA)"/>
    <property type="evidence" value="ECO:0007669"/>
    <property type="project" value="TreeGrafter"/>
</dbReference>